<comment type="caution">
    <text evidence="4">The sequence shown here is derived from an EMBL/GenBank/DDBJ whole genome shotgun (WGS) entry which is preliminary data.</text>
</comment>
<feature type="compositionally biased region" description="Polar residues" evidence="2">
    <location>
        <begin position="694"/>
        <end position="706"/>
    </location>
</feature>
<evidence type="ECO:0000256" key="1">
    <source>
        <dbReference type="ARBA" id="ARBA00022737"/>
    </source>
</evidence>
<evidence type="ECO:0000256" key="2">
    <source>
        <dbReference type="SAM" id="MobiDB-lite"/>
    </source>
</evidence>
<feature type="region of interest" description="Disordered" evidence="2">
    <location>
        <begin position="123"/>
        <end position="269"/>
    </location>
</feature>
<evidence type="ECO:0000259" key="3">
    <source>
        <dbReference type="SMART" id="SM00555"/>
    </source>
</evidence>
<dbReference type="InterPro" id="IPR013724">
    <property type="entry name" value="GIT_SHD"/>
</dbReference>
<feature type="compositionally biased region" description="Polar residues" evidence="2">
    <location>
        <begin position="594"/>
        <end position="614"/>
    </location>
</feature>
<dbReference type="GO" id="GO:0005935">
    <property type="term" value="C:cellular bud neck"/>
    <property type="evidence" value="ECO:0007669"/>
    <property type="project" value="TreeGrafter"/>
</dbReference>
<evidence type="ECO:0000313" key="5">
    <source>
        <dbReference type="Proteomes" id="UP000301737"/>
    </source>
</evidence>
<feature type="compositionally biased region" description="Polar residues" evidence="2">
    <location>
        <begin position="260"/>
        <end position="269"/>
    </location>
</feature>
<organism evidence="4 5">
    <name type="scientific">Zygosaccharomyces mellis</name>
    <dbReference type="NCBI Taxonomy" id="42258"/>
    <lineage>
        <taxon>Eukaryota</taxon>
        <taxon>Fungi</taxon>
        <taxon>Dikarya</taxon>
        <taxon>Ascomycota</taxon>
        <taxon>Saccharomycotina</taxon>
        <taxon>Saccharomycetes</taxon>
        <taxon>Saccharomycetales</taxon>
        <taxon>Saccharomycetaceae</taxon>
        <taxon>Zygosaccharomyces</taxon>
    </lineage>
</organism>
<reference evidence="4 5" key="1">
    <citation type="submission" date="2019-01" db="EMBL/GenBank/DDBJ databases">
        <title>Draft Genome Sequencing of Zygosaccharomyces mellis Ca-7.</title>
        <authorList>
            <person name="Shiwa Y."/>
            <person name="Kanesaki Y."/>
            <person name="Ishige T."/>
            <person name="Mura K."/>
            <person name="Hori T."/>
            <person name="Tamura T."/>
        </authorList>
    </citation>
    <scope>NUCLEOTIDE SEQUENCE [LARGE SCALE GENOMIC DNA]</scope>
    <source>
        <strain evidence="4 5">Ca-7</strain>
    </source>
</reference>
<feature type="compositionally biased region" description="Basic and acidic residues" evidence="2">
    <location>
        <begin position="880"/>
        <end position="893"/>
    </location>
</feature>
<feature type="compositionally biased region" description="Polar residues" evidence="2">
    <location>
        <begin position="228"/>
        <end position="243"/>
    </location>
</feature>
<feature type="compositionally biased region" description="Basic and acidic residues" evidence="2">
    <location>
        <begin position="1000"/>
        <end position="1009"/>
    </location>
</feature>
<feature type="compositionally biased region" description="Polar residues" evidence="2">
    <location>
        <begin position="1592"/>
        <end position="1622"/>
    </location>
</feature>
<feature type="compositionally biased region" description="Basic and acidic residues" evidence="2">
    <location>
        <begin position="827"/>
        <end position="872"/>
    </location>
</feature>
<feature type="compositionally biased region" description="Low complexity" evidence="2">
    <location>
        <begin position="1569"/>
        <end position="1582"/>
    </location>
</feature>
<proteinExistence type="predicted"/>
<accession>A0A4C2EEE8</accession>
<dbReference type="GO" id="GO:0043332">
    <property type="term" value="C:mating projection tip"/>
    <property type="evidence" value="ECO:0007669"/>
    <property type="project" value="TreeGrafter"/>
</dbReference>
<feature type="compositionally biased region" description="Basic and acidic residues" evidence="2">
    <location>
        <begin position="544"/>
        <end position="558"/>
    </location>
</feature>
<feature type="region of interest" description="Disordered" evidence="2">
    <location>
        <begin position="372"/>
        <end position="391"/>
    </location>
</feature>
<dbReference type="GO" id="GO:0000131">
    <property type="term" value="C:incipient cellular bud site"/>
    <property type="evidence" value="ECO:0007669"/>
    <property type="project" value="TreeGrafter"/>
</dbReference>
<keyword evidence="1" id="KW-0677">Repeat</keyword>
<dbReference type="InterPro" id="IPR022018">
    <property type="entry name" value="GIT1_C"/>
</dbReference>
<feature type="compositionally biased region" description="Polar residues" evidence="2">
    <location>
        <begin position="149"/>
        <end position="173"/>
    </location>
</feature>
<feature type="region of interest" description="Disordered" evidence="2">
    <location>
        <begin position="541"/>
        <end position="1635"/>
    </location>
</feature>
<name>A0A4C2EEE8_9SACH</name>
<feature type="compositionally biased region" description="Basic and acidic residues" evidence="2">
    <location>
        <begin position="1458"/>
        <end position="1507"/>
    </location>
</feature>
<dbReference type="GO" id="GO:0005078">
    <property type="term" value="F:MAP-kinase scaffold activity"/>
    <property type="evidence" value="ECO:0007669"/>
    <property type="project" value="TreeGrafter"/>
</dbReference>
<evidence type="ECO:0000313" key="4">
    <source>
        <dbReference type="EMBL" id="GCF00389.1"/>
    </source>
</evidence>
<feature type="domain" description="GIT Spa2 homology (SHD)" evidence="3">
    <location>
        <begin position="45"/>
        <end position="75"/>
    </location>
</feature>
<feature type="compositionally biased region" description="Polar residues" evidence="2">
    <location>
        <begin position="379"/>
        <end position="391"/>
    </location>
</feature>
<feature type="compositionally biased region" description="Basic and acidic residues" evidence="2">
    <location>
        <begin position="1325"/>
        <end position="1341"/>
    </location>
</feature>
<feature type="compositionally biased region" description="Polar residues" evidence="2">
    <location>
        <begin position="894"/>
        <end position="909"/>
    </location>
</feature>
<feature type="compositionally biased region" description="Basic and acidic residues" evidence="2">
    <location>
        <begin position="1174"/>
        <end position="1197"/>
    </location>
</feature>
<feature type="compositionally biased region" description="Basic and acidic residues" evidence="2">
    <location>
        <begin position="936"/>
        <end position="947"/>
    </location>
</feature>
<dbReference type="GO" id="GO:0036267">
    <property type="term" value="P:invasive filamentous growth"/>
    <property type="evidence" value="ECO:0007669"/>
    <property type="project" value="TreeGrafter"/>
</dbReference>
<protein>
    <submittedName>
        <fullName evidence="4">Component of the polarisome</fullName>
    </submittedName>
</protein>
<dbReference type="Pfam" id="PF08518">
    <property type="entry name" value="GIT_SHD"/>
    <property type="match status" value="2"/>
</dbReference>
<dbReference type="OrthoDB" id="5588096at2759"/>
<feature type="compositionally biased region" description="Polar residues" evidence="2">
    <location>
        <begin position="1109"/>
        <end position="1135"/>
    </location>
</feature>
<feature type="compositionally biased region" description="Polar residues" evidence="2">
    <location>
        <begin position="1205"/>
        <end position="1219"/>
    </location>
</feature>
<feature type="compositionally biased region" description="Basic and acidic residues" evidence="2">
    <location>
        <begin position="1073"/>
        <end position="1087"/>
    </location>
</feature>
<dbReference type="InterPro" id="IPR039892">
    <property type="entry name" value="Spa2/Sph1"/>
</dbReference>
<dbReference type="SMART" id="SM00555">
    <property type="entry name" value="GIT"/>
    <property type="match status" value="2"/>
</dbReference>
<feature type="compositionally biased region" description="Basic and acidic residues" evidence="2">
    <location>
        <begin position="737"/>
        <end position="754"/>
    </location>
</feature>
<sequence>MMDSGTEVSTVHHREIHGYYLALQKYFNNAEAKHDRSNSPRAQKARAKLLKLSASQFYELSTDVYDELQRRISDDQSQPEYLLPKATFHMKRNQARQKLANLSHTRFNDLVDDILFEINRRGYNKPPDAKVDENANNKKTNAGHFRGDPTTSIGSDVSNSQIPPTATIQTSKVIPQKASIDWSSDEEQDMKRNNSNTSTNTNTPNTSNRNQESKDIGSNEAAPPSSLGALQQPNTTPVLNATDTYHHYGDVIDSPAPTEVGNNQTAEETSTVDIARNRHSNTFDFEGVSKNETHEAKAAQSLGDIQHKGQLDQLHSEIEALKRENSVLKGTESSDKIVSNENLENELNSLRAKAKSLSVENEQLKGKISNLDSKIRNPPFQNKSSSPFSSDVNQDELEMLALDKESVTRFAAQDGSIPFESVQEFHRYIQKLFTDLQIDVDDIGHTLFEDLARLSHTVAQLFILVDVPEYKEEVILLKASLSHTITSIRYFAVYGALLPRITVQAAISELAFAFCNLVKSCKIKGDGRGGAALGYGKLVLNGDKPPKDPETPKDRDMAQPKFKSPFDHPTIITKLDDDFGQDEMSPVKPLKITQKASISPSMKTPSSARKQSNGFPFGPMVDTRSPASRGKGSSVGIAFEKTRNLNETSPTSYHSENPDSRSLTSRIKDSSQNKGSSKKKNALFTDAQDKNDPNRTLNDNITPEKSATTSRATTADGTTALSTPLSTTSPSVNNQEKLGENPPEKPNNESRKNEGLSVNNNKIQRDEDSIKPGSVPNVHDTNRSATNPINSDNNFNKHINTYSDNDSTVSKSIPNMRNKTPNISDSAKSEDISKVENSDHHANRNAIESKDSHKSADPSHDNNGGTREKLDLTSKSSPEQNRRERLSFKDSENTRTPQLSAGKVETNSPEETKKTPEAIKDAISKLEGNSTQNSQEKPDTEPHKDPIEPNPIQEKAESKDRYEKSVTKEREEEDGSTKNSGKSFTEKLRTFATNAGIGLRVDKEQKDKQAAGPQSKSDNSEEGDSNDRRSSITGIHDETTNYSDTRPHLNNDPHANSKADYMSGKTNGLETGLENKKSLKENGRKVDGFGPNLNDLQVGDKHFPPLPHTSGNMENGKTNITSTSVNSASSYNKKSTGIDGDLKNGSSNLGAPSTMDGDISHSGNATPSVTLNDGKGEMDITPKDGFENSLVDHDKGVPSKLPNFYFSNIPQPPTSSNLTDKLKRTFADIPSEDENEEGSDFNNSPYMSDEGSAFRAFKQSLKEENGANRGSPLIQQQTFHSGDSEPRELPAGLGFSEKTDLKLNNKSTNSQRELDSSSKLNISEQLKDENHGQDKQSRSESHNSPFKNHPAKELSKVGQGVTSLHKEENGDLSYDGKDSQRKNSSDAKGVNDSLPNSEYLRHHNGVDTDFNEGVSTFNNNSPKLKHGPPFESSVKSGKRKDEQKRWESTDEEDENDADSFKDAFTEDKLDHLKQDFKNSTKQDDSHPKRDDKSYKNSEKESGKHDTANSHALSGADKDANQLNQTSADELTDDLNSNPSFFEDKNAGHASTVNSAHATANQPQPEKLISSNNRSHDSSSGGRDLSRNEDVTRSPSVPRTPVMKQSASRPQTAKTPSLNNSAAKSPGAKSLASTRTDDGDYTFDVDAFDIENPDNTLSELLLYLEHQSLQVIATIQSLLSSIKEPQATKGNLRKESNAISQVIRQMVDATSISMNQSRNASLKEHGSWVVKSLEDCYLRMTTLCQLDRTGEFHENSEDATYANKHFKQRLAGIAFDIAKCTKELVKTVEEASLKEEIEFLNSRLN</sequence>
<dbReference type="Pfam" id="PF12205">
    <property type="entry name" value="GIT1_C"/>
    <property type="match status" value="1"/>
</dbReference>
<dbReference type="PANTHER" id="PTHR21601:SF0">
    <property type="entry name" value="PROTEIN SPA2-RELATED"/>
    <property type="match status" value="1"/>
</dbReference>
<dbReference type="Gene3D" id="1.20.120.330">
    <property type="entry name" value="Nucleotidyltransferases domain 2"/>
    <property type="match status" value="1"/>
</dbReference>
<dbReference type="EMBL" id="BIMX01000018">
    <property type="protein sequence ID" value="GCF00389.1"/>
    <property type="molecule type" value="Genomic_DNA"/>
</dbReference>
<feature type="compositionally biased region" description="Low complexity" evidence="2">
    <location>
        <begin position="707"/>
        <end position="731"/>
    </location>
</feature>
<dbReference type="GO" id="GO:0005934">
    <property type="term" value="C:cellular bud tip"/>
    <property type="evidence" value="ECO:0007669"/>
    <property type="project" value="TreeGrafter"/>
</dbReference>
<feature type="compositionally biased region" description="Basic and acidic residues" evidence="2">
    <location>
        <begin position="1439"/>
        <end position="1448"/>
    </location>
</feature>
<dbReference type="Proteomes" id="UP000301737">
    <property type="component" value="Unassembled WGS sequence"/>
</dbReference>
<dbReference type="GO" id="GO:1902716">
    <property type="term" value="C:cell cortex of growing cell tip"/>
    <property type="evidence" value="ECO:0007669"/>
    <property type="project" value="TreeGrafter"/>
</dbReference>
<feature type="compositionally biased region" description="Polar residues" evidence="2">
    <location>
        <begin position="1520"/>
        <end position="1539"/>
    </location>
</feature>
<dbReference type="GO" id="GO:0005826">
    <property type="term" value="C:actomyosin contractile ring"/>
    <property type="evidence" value="ECO:0007669"/>
    <property type="project" value="TreeGrafter"/>
</dbReference>
<feature type="compositionally biased region" description="Polar residues" evidence="2">
    <location>
        <begin position="1304"/>
        <end position="1324"/>
    </location>
</feature>
<feature type="compositionally biased region" description="Low complexity" evidence="2">
    <location>
        <begin position="193"/>
        <end position="210"/>
    </location>
</feature>
<feature type="compositionally biased region" description="Polar residues" evidence="2">
    <location>
        <begin position="1413"/>
        <end position="1422"/>
    </location>
</feature>
<feature type="compositionally biased region" description="Basic and acidic residues" evidence="2">
    <location>
        <begin position="1364"/>
        <end position="1385"/>
    </location>
</feature>
<feature type="compositionally biased region" description="Polar residues" evidence="2">
    <location>
        <begin position="645"/>
        <end position="665"/>
    </location>
</feature>
<dbReference type="GO" id="GO:0007124">
    <property type="term" value="P:pseudohyphal growth"/>
    <property type="evidence" value="ECO:0007669"/>
    <property type="project" value="TreeGrafter"/>
</dbReference>
<feature type="compositionally biased region" description="Acidic residues" evidence="2">
    <location>
        <begin position="1230"/>
        <end position="1239"/>
    </location>
</feature>
<feature type="compositionally biased region" description="Polar residues" evidence="2">
    <location>
        <begin position="1548"/>
        <end position="1563"/>
    </location>
</feature>
<feature type="compositionally biased region" description="Basic and acidic residues" evidence="2">
    <location>
        <begin position="127"/>
        <end position="136"/>
    </location>
</feature>
<feature type="compositionally biased region" description="Basic and acidic residues" evidence="2">
    <location>
        <begin position="910"/>
        <end position="924"/>
    </location>
</feature>
<gene>
    <name evidence="4" type="primary">SPA2</name>
    <name evidence="4" type="ORF">ZYGM_000750</name>
</gene>
<dbReference type="GO" id="GO:0007121">
    <property type="term" value="P:bipolar cellular bud site selection"/>
    <property type="evidence" value="ECO:0007669"/>
    <property type="project" value="TreeGrafter"/>
</dbReference>
<dbReference type="PANTHER" id="PTHR21601">
    <property type="entry name" value="SPA2 PROTEIN"/>
    <property type="match status" value="1"/>
</dbReference>
<feature type="compositionally biased region" description="Basic and acidic residues" evidence="2">
    <location>
        <begin position="954"/>
        <end position="970"/>
    </location>
</feature>
<feature type="compositionally biased region" description="Basic and acidic residues" evidence="2">
    <location>
        <begin position="1025"/>
        <end position="1057"/>
    </location>
</feature>
<feature type="domain" description="GIT Spa2 homology (SHD)" evidence="3">
    <location>
        <begin position="95"/>
        <end position="125"/>
    </location>
</feature>
<feature type="compositionally biased region" description="Polar residues" evidence="2">
    <location>
        <begin position="783"/>
        <end position="826"/>
    </location>
</feature>
<feature type="compositionally biased region" description="Polar residues" evidence="2">
    <location>
        <begin position="1161"/>
        <end position="1171"/>
    </location>
</feature>
<keyword evidence="5" id="KW-1185">Reference proteome</keyword>